<sequence>MSRLKNTILNAKVGVLFHILFLSVQFFSRKVFLDRLGDDFIGTTSTLQAFLGFLNLAELGIGTAIGFVLYKPIFENNRKEINQIIHFLGFIYKRIGLGIIAVAIGLSAFFPLIFSDTAVDLALVYYAFFVFLSGSLFGYFFNYHIFLLQADQKDFVVTKIFQTISITKILFQIVAVLLFESFFLYLTFELISGILSSIFIRRKLKKEYPWLSLTNLKNTIFKNLKITLI</sequence>
<keyword evidence="1" id="KW-1133">Transmembrane helix</keyword>
<accession>A0A653VUN8</accession>
<proteinExistence type="predicted"/>
<name>A0A653VUN8_9FLAO</name>
<feature type="transmembrane region" description="Helical" evidence="1">
    <location>
        <begin position="160"/>
        <end position="177"/>
    </location>
</feature>
<evidence type="ECO:0000313" key="2">
    <source>
        <dbReference type="EMBL" id="VXC03628.1"/>
    </source>
</evidence>
<reference evidence="2 3" key="1">
    <citation type="submission" date="2019-10" db="EMBL/GenBank/DDBJ databases">
        <authorList>
            <person name="Karimi E."/>
        </authorList>
    </citation>
    <scope>NUCLEOTIDE SEQUENCE [LARGE SCALE GENOMIC DNA]</scope>
    <source>
        <strain evidence="2">Maribacter sp. 151</strain>
    </source>
</reference>
<keyword evidence="1" id="KW-0812">Transmembrane</keyword>
<evidence type="ECO:0000256" key="1">
    <source>
        <dbReference type="SAM" id="Phobius"/>
    </source>
</evidence>
<feature type="transmembrane region" description="Helical" evidence="1">
    <location>
        <begin position="126"/>
        <end position="148"/>
    </location>
</feature>
<gene>
    <name evidence="2" type="ORF">MARI151_50430</name>
</gene>
<dbReference type="AlphaFoldDB" id="A0A653VUN8"/>
<feature type="transmembrane region" description="Helical" evidence="1">
    <location>
        <begin position="91"/>
        <end position="114"/>
    </location>
</feature>
<dbReference type="RefSeq" id="WP_159303618.1">
    <property type="nucleotide sequence ID" value="NZ_LR733271.1"/>
</dbReference>
<dbReference type="Proteomes" id="UP000430202">
    <property type="component" value="Unassembled WGS sequence"/>
</dbReference>
<feature type="transmembrane region" description="Helical" evidence="1">
    <location>
        <begin position="7"/>
        <end position="27"/>
    </location>
</feature>
<feature type="transmembrane region" description="Helical" evidence="1">
    <location>
        <begin position="47"/>
        <end position="70"/>
    </location>
</feature>
<evidence type="ECO:0000313" key="3">
    <source>
        <dbReference type="Proteomes" id="UP000430202"/>
    </source>
</evidence>
<organism evidence="2 3">
    <name type="scientific">Maribacter litoralis</name>
    <dbReference type="NCBI Taxonomy" id="2059726"/>
    <lineage>
        <taxon>Bacteria</taxon>
        <taxon>Pseudomonadati</taxon>
        <taxon>Bacteroidota</taxon>
        <taxon>Flavobacteriia</taxon>
        <taxon>Flavobacteriales</taxon>
        <taxon>Flavobacteriaceae</taxon>
        <taxon>Maribacter</taxon>
    </lineage>
</organism>
<feature type="transmembrane region" description="Helical" evidence="1">
    <location>
        <begin position="183"/>
        <end position="200"/>
    </location>
</feature>
<keyword evidence="3" id="KW-1185">Reference proteome</keyword>
<keyword evidence="1" id="KW-0472">Membrane</keyword>
<dbReference type="EMBL" id="CABWLR010000005">
    <property type="protein sequence ID" value="VXC03628.1"/>
    <property type="molecule type" value="Genomic_DNA"/>
</dbReference>
<protein>
    <submittedName>
        <fullName evidence="2">Membrane protein involved in the export of O-antigen and teichoic acid</fullName>
    </submittedName>
</protein>